<dbReference type="PANTHER" id="PTHR11439:SF515">
    <property type="entry name" value="GAG-POL POLYPROTEIN"/>
    <property type="match status" value="1"/>
</dbReference>
<dbReference type="CDD" id="cd09272">
    <property type="entry name" value="RNase_HI_RT_Ty1"/>
    <property type="match status" value="1"/>
</dbReference>
<proteinExistence type="predicted"/>
<feature type="non-terminal residue" evidence="2">
    <location>
        <position position="1"/>
    </location>
</feature>
<name>A0A0A9Z0J9_LYGHE</name>
<reference evidence="2" key="1">
    <citation type="journal article" date="2014" name="PLoS ONE">
        <title>Transcriptome-Based Identification of ABC Transporters in the Western Tarnished Plant Bug Lygus hesperus.</title>
        <authorList>
            <person name="Hull J.J."/>
            <person name="Chaney K."/>
            <person name="Geib S.M."/>
            <person name="Fabrick J.A."/>
            <person name="Brent C.S."/>
            <person name="Walsh D."/>
            <person name="Lavine L.C."/>
        </authorList>
    </citation>
    <scope>NUCLEOTIDE SEQUENCE</scope>
</reference>
<reference evidence="2" key="2">
    <citation type="submission" date="2014-07" db="EMBL/GenBank/DDBJ databases">
        <authorList>
            <person name="Hull J."/>
        </authorList>
    </citation>
    <scope>NUCLEOTIDE SEQUENCE</scope>
</reference>
<organism evidence="2">
    <name type="scientific">Lygus hesperus</name>
    <name type="common">Western plant bug</name>
    <dbReference type="NCBI Taxonomy" id="30085"/>
    <lineage>
        <taxon>Eukaryota</taxon>
        <taxon>Metazoa</taxon>
        <taxon>Ecdysozoa</taxon>
        <taxon>Arthropoda</taxon>
        <taxon>Hexapoda</taxon>
        <taxon>Insecta</taxon>
        <taxon>Pterygota</taxon>
        <taxon>Neoptera</taxon>
        <taxon>Paraneoptera</taxon>
        <taxon>Hemiptera</taxon>
        <taxon>Heteroptera</taxon>
        <taxon>Panheteroptera</taxon>
        <taxon>Cimicomorpha</taxon>
        <taxon>Miridae</taxon>
        <taxon>Mirini</taxon>
        <taxon>Lygus</taxon>
    </lineage>
</organism>
<evidence type="ECO:0000313" key="2">
    <source>
        <dbReference type="EMBL" id="JAG36873.1"/>
    </source>
</evidence>
<protein>
    <submittedName>
        <fullName evidence="2">Copia protein</fullName>
    </submittedName>
</protein>
<dbReference type="InterPro" id="IPR043502">
    <property type="entry name" value="DNA/RNA_pol_sf"/>
</dbReference>
<evidence type="ECO:0000259" key="1">
    <source>
        <dbReference type="Pfam" id="PF07727"/>
    </source>
</evidence>
<dbReference type="PANTHER" id="PTHR11439">
    <property type="entry name" value="GAG-POL-RELATED RETROTRANSPOSON"/>
    <property type="match status" value="1"/>
</dbReference>
<dbReference type="InterPro" id="IPR013103">
    <property type="entry name" value="RVT_2"/>
</dbReference>
<accession>A0A0A9Z0J9</accession>
<dbReference type="SUPFAM" id="SSF56672">
    <property type="entry name" value="DNA/RNA polymerases"/>
    <property type="match status" value="1"/>
</dbReference>
<dbReference type="EMBL" id="GBHO01006731">
    <property type="protein sequence ID" value="JAG36873.1"/>
    <property type="molecule type" value="Transcribed_RNA"/>
</dbReference>
<gene>
    <name evidence="2" type="primary">GIP_76</name>
    <name evidence="2" type="ORF">CM83_44459</name>
</gene>
<dbReference type="GO" id="GO:0071897">
    <property type="term" value="P:DNA biosynthetic process"/>
    <property type="evidence" value="ECO:0007669"/>
    <property type="project" value="UniProtKB-ARBA"/>
</dbReference>
<sequence>GKSKTFKLNRALYGLRNSPKCWNVKFNEVMEKLGFLRSRYDFCLYTKQDVFLVLFVDDALITGSDKNVNKLFNDLHEEFQVRDLGEVKSFLGMEINRTQNDLHITQVKMSERLMKEFEMEKCRSVSTPMEVAFNREETEVDSNLPYRRLVCSLMYISLISRPDIAFSVSFLARYHDKPTSQLFNAGKRILRYINHTINKGLMFTKGDESLVGMSDADWAGDKDSRKSVSGFVAFHGPNLVAWHSRKQTSVALSSMEAEYIAAGAAAQELVNLKGVLSEFSGKNVSAFLKVDNVSAISMMKTWENSKRGKHIEIKYHFIKDLYSKNEIQIDYISTNENCADIMTKALGTEKFVYFRDQIVN</sequence>
<dbReference type="Pfam" id="PF07727">
    <property type="entry name" value="RVT_2"/>
    <property type="match status" value="1"/>
</dbReference>
<feature type="domain" description="Reverse transcriptase Ty1/copia-type" evidence="1">
    <location>
        <begin position="3"/>
        <end position="130"/>
    </location>
</feature>
<dbReference type="AlphaFoldDB" id="A0A0A9Z0J9"/>